<dbReference type="GO" id="GO:0031956">
    <property type="term" value="F:medium-chain fatty acid-CoA ligase activity"/>
    <property type="evidence" value="ECO:0007669"/>
    <property type="project" value="TreeGrafter"/>
</dbReference>
<dbReference type="InterPro" id="IPR025110">
    <property type="entry name" value="AMP-bd_C"/>
</dbReference>
<dbReference type="STRING" id="1297617.IB211_00907c"/>
<dbReference type="PROSITE" id="PS00455">
    <property type="entry name" value="AMP_BINDING"/>
    <property type="match status" value="1"/>
</dbReference>
<dbReference type="InterPro" id="IPR020845">
    <property type="entry name" value="AMP-binding_CS"/>
</dbReference>
<evidence type="ECO:0000313" key="4">
    <source>
        <dbReference type="Proteomes" id="UP000064844"/>
    </source>
</evidence>
<evidence type="ECO:0000259" key="1">
    <source>
        <dbReference type="Pfam" id="PF00501"/>
    </source>
</evidence>
<gene>
    <name evidence="3" type="ORF">IB211_00907c</name>
</gene>
<dbReference type="PATRIC" id="fig|1297617.4.peg.921"/>
<dbReference type="PANTHER" id="PTHR43201">
    <property type="entry name" value="ACYL-COA SYNTHETASE"/>
    <property type="match status" value="1"/>
</dbReference>
<evidence type="ECO:0000259" key="2">
    <source>
        <dbReference type="Pfam" id="PF13193"/>
    </source>
</evidence>
<dbReference type="InterPro" id="IPR000873">
    <property type="entry name" value="AMP-dep_synth/lig_dom"/>
</dbReference>
<organism evidence="3 4">
    <name type="scientific">Intestinimonas butyriciproducens</name>
    <dbReference type="NCBI Taxonomy" id="1297617"/>
    <lineage>
        <taxon>Bacteria</taxon>
        <taxon>Bacillati</taxon>
        <taxon>Bacillota</taxon>
        <taxon>Clostridia</taxon>
        <taxon>Eubacteriales</taxon>
        <taxon>Intestinimonas</taxon>
    </lineage>
</organism>
<name>A0A0S2W1S9_9FIRM</name>
<dbReference type="InterPro" id="IPR042099">
    <property type="entry name" value="ANL_N_sf"/>
</dbReference>
<accession>A0A0S2W1S9</accession>
<dbReference type="GO" id="GO:0004467">
    <property type="term" value="F:long-chain fatty acid-CoA ligase activity"/>
    <property type="evidence" value="ECO:0007669"/>
    <property type="project" value="UniProtKB-EC"/>
</dbReference>
<dbReference type="eggNOG" id="COG0318">
    <property type="taxonomic scope" value="Bacteria"/>
</dbReference>
<dbReference type="AlphaFoldDB" id="A0A0S2W1S9"/>
<protein>
    <submittedName>
        <fullName evidence="3">Long-chain-fatty-acid--CoA ligase</fullName>
        <ecNumber evidence="3">6.2.1.3</ecNumber>
    </submittedName>
</protein>
<dbReference type="PANTHER" id="PTHR43201:SF32">
    <property type="entry name" value="2-SUCCINYLBENZOATE--COA LIGASE, CHLOROPLASTIC_PEROXISOMAL"/>
    <property type="match status" value="1"/>
</dbReference>
<dbReference type="Pfam" id="PF00501">
    <property type="entry name" value="AMP-binding"/>
    <property type="match status" value="1"/>
</dbReference>
<keyword evidence="3" id="KW-0436">Ligase</keyword>
<dbReference type="Gene3D" id="3.40.50.12780">
    <property type="entry name" value="N-terminal domain of ligase-like"/>
    <property type="match status" value="1"/>
</dbReference>
<dbReference type="RefSeq" id="WP_058117242.1">
    <property type="nucleotide sequence ID" value="NZ_CALICV010000086.1"/>
</dbReference>
<dbReference type="KEGG" id="ibu:IB211_00907c"/>
<evidence type="ECO:0000313" key="3">
    <source>
        <dbReference type="EMBL" id="ALP93301.1"/>
    </source>
</evidence>
<reference evidence="4" key="2">
    <citation type="submission" date="2015-04" db="EMBL/GenBank/DDBJ databases">
        <title>A butyrogenic pathway from the amino acid lysine in a human gut commensal.</title>
        <authorList>
            <person name="de Vos W.M."/>
            <person name="Bui N.T.P."/>
            <person name="Plugge C.M."/>
            <person name="Ritari J."/>
        </authorList>
    </citation>
    <scope>NUCLEOTIDE SEQUENCE [LARGE SCALE GENOMIC DNA]</scope>
    <source>
        <strain evidence="4">AF211</strain>
    </source>
</reference>
<dbReference type="EMBL" id="CP011307">
    <property type="protein sequence ID" value="ALP93301.1"/>
    <property type="molecule type" value="Genomic_DNA"/>
</dbReference>
<dbReference type="Gene3D" id="3.30.300.30">
    <property type="match status" value="1"/>
</dbReference>
<dbReference type="Proteomes" id="UP000064844">
    <property type="component" value="Chromosome"/>
</dbReference>
<reference evidence="3 4" key="1">
    <citation type="journal article" date="2015" name="Nat. Commun.">
        <title>Production of butyrate from lysine and the Amadori product fructoselysine by a human gut commensal.</title>
        <authorList>
            <person name="Bui T.P."/>
            <person name="Ritari J."/>
            <person name="Boeren S."/>
            <person name="de Waard P."/>
            <person name="Plugge C.M."/>
            <person name="de Vos W.M."/>
        </authorList>
    </citation>
    <scope>NUCLEOTIDE SEQUENCE [LARGE SCALE GENOMIC DNA]</scope>
    <source>
        <strain evidence="3 4">AF211</strain>
    </source>
</reference>
<dbReference type="InterPro" id="IPR045851">
    <property type="entry name" value="AMP-bd_C_sf"/>
</dbReference>
<keyword evidence="4" id="KW-1185">Reference proteome</keyword>
<sequence length="547" mass="60546">MLVTDLLRRNAHLWARETALVAVEAADLTDPGPESYLLRRESLTWEEMNRQANQIAHFYLSIGIHRGSHVGLMMKNSIEWLPIYFGILKSGAVVVPLNFRYDADSAVYSIRFADLDALIFDADASSVIQQILTRTLGLRSFLYTGSREDCPAFAFPIQDVWETQPENEPDLPPLEPMEDAAIYFSSGTTGVPKAVVYSHATLASACERERYHHGQVHGDCFLCIPPLYHVGAKLHWMANLLVGARAVLLKGFTVPAFFRVVHQERVTIAFLLLPWLQDILVALDAGRISDVADALCSLRLIHTGAQPIPPSVVEQLRQHFPQIALGISYGLTEAGGPGVLNLRMEDIERSGSVGLPPPGWQARVVDDAGNETPPQAPGELLLKGPHMMSRYYKSEAATEEVLAGGWLHTGDIACRDIDGYYYIVGRRKEIIISGGENIYPQRIENFLRQLPGVKDTGVFGLRHCRLGEAVAAQIELAPGASYTEEEVLDYCQGLPRFERPLRVFFGPVPRNPTGKIEKQLLQALYQNEPLPIRRGGPIPGSSQESSP</sequence>
<feature type="domain" description="AMP-binding enzyme C-terminal" evidence="2">
    <location>
        <begin position="443"/>
        <end position="515"/>
    </location>
</feature>
<proteinExistence type="predicted"/>
<dbReference type="Pfam" id="PF13193">
    <property type="entry name" value="AMP-binding_C"/>
    <property type="match status" value="1"/>
</dbReference>
<dbReference type="SUPFAM" id="SSF56801">
    <property type="entry name" value="Acetyl-CoA synthetase-like"/>
    <property type="match status" value="1"/>
</dbReference>
<feature type="domain" description="AMP-dependent synthetase/ligase" evidence="1">
    <location>
        <begin position="39"/>
        <end position="392"/>
    </location>
</feature>
<dbReference type="EC" id="6.2.1.3" evidence="3"/>